<dbReference type="InterPro" id="IPR040980">
    <property type="entry name" value="SWI2_SNF2"/>
</dbReference>
<evidence type="ECO:0000313" key="13">
    <source>
        <dbReference type="EMBL" id="QDY88686.1"/>
    </source>
</evidence>
<proteinExistence type="inferred from homology"/>
<dbReference type="RefSeq" id="WP_146309138.1">
    <property type="nucleotide sequence ID" value="NZ_CP041663.1"/>
</dbReference>
<dbReference type="InterPro" id="IPR004473">
    <property type="entry name" value="Restrct_endonuc_typeI_HsdR"/>
</dbReference>
<dbReference type="CDD" id="cd18800">
    <property type="entry name" value="SF2_C_EcoR124I-like"/>
    <property type="match status" value="1"/>
</dbReference>
<dbReference type="EC" id="3.1.21.3" evidence="11"/>
<evidence type="ECO:0000256" key="9">
    <source>
        <dbReference type="ARBA" id="ARBA00022840"/>
    </source>
</evidence>
<dbReference type="InterPro" id="IPR051268">
    <property type="entry name" value="Type-I_R_enzyme_R_subunit"/>
</dbReference>
<comment type="similarity">
    <text evidence="2 11">Belongs to the HsdR family.</text>
</comment>
<dbReference type="NCBIfam" id="TIGR00348">
    <property type="entry name" value="hsdR"/>
    <property type="match status" value="1"/>
</dbReference>
<dbReference type="EMBL" id="CP041663">
    <property type="protein sequence ID" value="QDY88686.1"/>
    <property type="molecule type" value="Genomic_DNA"/>
</dbReference>
<evidence type="ECO:0000256" key="1">
    <source>
        <dbReference type="ARBA" id="ARBA00000851"/>
    </source>
</evidence>
<comment type="subunit">
    <text evidence="3 11">The type I restriction/modification system is composed of three polypeptides R, M and S.</text>
</comment>
<dbReference type="InterPro" id="IPR007409">
    <property type="entry name" value="Restrct_endonuc_type1_HsdR_N"/>
</dbReference>
<dbReference type="REBASE" id="364284">
    <property type="entry name" value="Man93ORF3425P"/>
</dbReference>
<dbReference type="Gene3D" id="1.20.58.2040">
    <property type="match status" value="1"/>
</dbReference>
<feature type="domain" description="Helicase ATP-binding" evidence="12">
    <location>
        <begin position="302"/>
        <end position="447"/>
    </location>
</feature>
<keyword evidence="9 11" id="KW-0067">ATP-binding</keyword>
<protein>
    <recommendedName>
        <fullName evidence="11">Type I restriction enzyme endonuclease subunit</fullName>
        <shortName evidence="11">R protein</shortName>
        <ecNumber evidence="11">3.1.21.3</ecNumber>
    </recommendedName>
</protein>
<dbReference type="Gene3D" id="3.40.50.300">
    <property type="entry name" value="P-loop containing nucleotide triphosphate hydrolases"/>
    <property type="match status" value="2"/>
</dbReference>
<keyword evidence="8 11" id="KW-0378">Hydrolase</keyword>
<keyword evidence="4" id="KW-0540">Nuclease</keyword>
<dbReference type="PANTHER" id="PTHR30195">
    <property type="entry name" value="TYPE I SITE-SPECIFIC DEOXYRIBONUCLEASE PROTEIN SUBUNIT M AND R"/>
    <property type="match status" value="1"/>
</dbReference>
<dbReference type="PROSITE" id="PS51192">
    <property type="entry name" value="HELICASE_ATP_BIND_1"/>
    <property type="match status" value="1"/>
</dbReference>
<keyword evidence="5 11" id="KW-0547">Nucleotide-binding</keyword>
<evidence type="ECO:0000256" key="10">
    <source>
        <dbReference type="ARBA" id="ARBA00023125"/>
    </source>
</evidence>
<organism evidence="13 14">
    <name type="scientific">Mycoplasma anserisalpingitidis</name>
    <dbReference type="NCBI Taxonomy" id="519450"/>
    <lineage>
        <taxon>Bacteria</taxon>
        <taxon>Bacillati</taxon>
        <taxon>Mycoplasmatota</taxon>
        <taxon>Mollicutes</taxon>
        <taxon>Mycoplasmataceae</taxon>
        <taxon>Mycoplasma</taxon>
    </lineage>
</organism>
<dbReference type="InterPro" id="IPR022625">
    <property type="entry name" value="TypeI_RM_Rsu_C"/>
</dbReference>
<name>A0A5B8JBL3_9MOLU</name>
<dbReference type="GO" id="GO:0009035">
    <property type="term" value="F:type I site-specific deoxyribonuclease activity"/>
    <property type="evidence" value="ECO:0007669"/>
    <property type="project" value="UniProtKB-EC"/>
</dbReference>
<dbReference type="Pfam" id="PF12008">
    <property type="entry name" value="EcoR124_C"/>
    <property type="match status" value="1"/>
</dbReference>
<comment type="catalytic activity">
    <reaction evidence="1 11">
        <text>Endonucleolytic cleavage of DNA to give random double-stranded fragments with terminal 5'-phosphates, ATP is simultaneously hydrolyzed.</text>
        <dbReference type="EC" id="3.1.21.3"/>
    </reaction>
</comment>
<reference evidence="14" key="1">
    <citation type="submission" date="2019-07" db="EMBL/GenBank/DDBJ databases">
        <title>Complete genome sequences of three Mycoplasma sp. 1220 strains.</title>
        <authorList>
            <person name="Grozner D."/>
            <person name="Forro B."/>
            <person name="Kovacs A.B."/>
            <person name="Marton S."/>
            <person name="Banyai K."/>
            <person name="Kreizinger Z."/>
            <person name="Sulyok K.M."/>
            <person name="Gyuranecz M."/>
        </authorList>
    </citation>
    <scope>NUCLEOTIDE SEQUENCE [LARGE SCALE GENOMIC DNA]</scope>
    <source>
        <strain evidence="14">MYCAV93</strain>
    </source>
</reference>
<accession>A0A5B8JBL3</accession>
<dbReference type="OrthoDB" id="9758243at2"/>
<sequence length="1017" mass="118660">MSNPNENNVKKLSTIAELNTGIILAQYKSVANEGKSYQSEEALEKFLINSLKQQGYQYLENLKEPQDLLINLRNQIEKLNKIKFNDSEWKRFSEEVFTNPKHNLTDKSRQIQEDHIITFTFDNNEKQNIKLIDKKDLNNNSLQVINQFKQNGIHLNIYDVTILVNGLPLVHIELKSRGRLISEAFYQINRYSKESFNAVNSLYKYVQIFVISNGTMTKYFTNNYNDGKNSMDFACEWADSKNNPIPDLVDFTKTFFERRVLLEILTKYCIFTSQNKLLVMRPYQIAATERILWKIKSSFENKKYGSVEGGGYIWHTTGSGKTLTSFKTANLARNLDFIDKVFFVVDRKDLDYQTVNEYKKFDKDSVESIRDTSALKKSIESSDKKIIVTTIQKLNNFISKNLNHPIFDKHCVLIYDECHRSQFGEIQKNITKKFKKYYQFGFTGTPIFVENALGNEITGSIFGQLLHSYVITDAIRDGKVLKFKVDYCNVSASFKEEETETDEIKLKTLESKVLGNLERITKISEHILRVFNEKTHRGISYTHKNKKLSGFNAILAVENVESAKKYYAVLNDLQKNKNNEEKLKIATIFSFTPNEKQDAIGELLDEDLDEPTKLLDQSSREFLEKAINDYNSMFSDEKLNFSTDTKGFQNYYSDLSKRVRDKEVDLLIVVGMFLTGFDAPSLNTLFVDKNLRYHGLIQAFSRTNRIFNEVKSFGNIVCFRDLQKATEDAVRTFGDKNSLNVMLEKSYEQYMKGFNDEISGNYVTGYEEICNKLKTEFSEPTKINSEKEKEEFVKTFGQFLKLENILRNFDDFHNSEPILSEREKQDMKSVYLDIRESFIKERDHKEKENLSKDFPNLEFHIELLRTDEINLDYIFKLIIDKSKEHNDISALKEEIRRYIKSSVGYREKEELIIEFLDSMNLTTLQVKQDILGEFYEFALKKREEKIQELINEEKLINTDNEASNFIIQSIEKGEVSPNGIQLNNILPKLSRMNNDKQKKKEKVITKLKKLIEEFFGL</sequence>
<dbReference type="GO" id="GO:0005524">
    <property type="term" value="F:ATP binding"/>
    <property type="evidence" value="ECO:0007669"/>
    <property type="project" value="UniProtKB-KW"/>
</dbReference>
<dbReference type="InterPro" id="IPR055180">
    <property type="entry name" value="HsdR_RecA-like_helicase_dom_2"/>
</dbReference>
<gene>
    <name evidence="13" type="ORF">FOY43_03440</name>
</gene>
<dbReference type="AlphaFoldDB" id="A0A5B8JBL3"/>
<keyword evidence="6 11" id="KW-0680">Restriction system</keyword>
<evidence type="ECO:0000256" key="5">
    <source>
        <dbReference type="ARBA" id="ARBA00022741"/>
    </source>
</evidence>
<keyword evidence="10 11" id="KW-0238">DNA-binding</keyword>
<dbReference type="SUPFAM" id="SSF52540">
    <property type="entry name" value="P-loop containing nucleoside triphosphate hydrolases"/>
    <property type="match status" value="1"/>
</dbReference>
<comment type="function">
    <text evidence="11">Subunit R is required for both nuclease and ATPase activities, but not for modification.</text>
</comment>
<dbReference type="PANTHER" id="PTHR30195:SF16">
    <property type="entry name" value="TYPE I RESTRICTION ENZYME ENDONUCLEASE SUBUNIT"/>
    <property type="match status" value="1"/>
</dbReference>
<evidence type="ECO:0000259" key="12">
    <source>
        <dbReference type="PROSITE" id="PS51192"/>
    </source>
</evidence>
<dbReference type="GO" id="GO:0003677">
    <property type="term" value="F:DNA binding"/>
    <property type="evidence" value="ECO:0007669"/>
    <property type="project" value="UniProtKB-KW"/>
</dbReference>
<dbReference type="Pfam" id="PF18766">
    <property type="entry name" value="SWI2_SNF2"/>
    <property type="match status" value="1"/>
</dbReference>
<evidence type="ECO:0000256" key="11">
    <source>
        <dbReference type="RuleBase" id="RU364115"/>
    </source>
</evidence>
<dbReference type="SMART" id="SM00487">
    <property type="entry name" value="DEXDc"/>
    <property type="match status" value="1"/>
</dbReference>
<dbReference type="Pfam" id="PF04313">
    <property type="entry name" value="HSDR_N"/>
    <property type="match status" value="1"/>
</dbReference>
<dbReference type="Gene3D" id="3.90.1570.50">
    <property type="match status" value="2"/>
</dbReference>
<evidence type="ECO:0000256" key="4">
    <source>
        <dbReference type="ARBA" id="ARBA00022722"/>
    </source>
</evidence>
<evidence type="ECO:0000313" key="14">
    <source>
        <dbReference type="Proteomes" id="UP000317512"/>
    </source>
</evidence>
<evidence type="ECO:0000256" key="3">
    <source>
        <dbReference type="ARBA" id="ARBA00011296"/>
    </source>
</evidence>
<keyword evidence="7 13" id="KW-0255">Endonuclease</keyword>
<evidence type="ECO:0000256" key="7">
    <source>
        <dbReference type="ARBA" id="ARBA00022759"/>
    </source>
</evidence>
<dbReference type="InterPro" id="IPR014001">
    <property type="entry name" value="Helicase_ATP-bd"/>
</dbReference>
<evidence type="ECO:0000256" key="2">
    <source>
        <dbReference type="ARBA" id="ARBA00008598"/>
    </source>
</evidence>
<dbReference type="Proteomes" id="UP000317512">
    <property type="component" value="Chromosome"/>
</dbReference>
<evidence type="ECO:0000256" key="6">
    <source>
        <dbReference type="ARBA" id="ARBA00022747"/>
    </source>
</evidence>
<evidence type="ECO:0000256" key="8">
    <source>
        <dbReference type="ARBA" id="ARBA00022801"/>
    </source>
</evidence>
<dbReference type="CDD" id="cd22332">
    <property type="entry name" value="HsdR_N"/>
    <property type="match status" value="1"/>
</dbReference>
<dbReference type="InterPro" id="IPR027417">
    <property type="entry name" value="P-loop_NTPase"/>
</dbReference>
<dbReference type="GO" id="GO:0009307">
    <property type="term" value="P:DNA restriction-modification system"/>
    <property type="evidence" value="ECO:0007669"/>
    <property type="project" value="UniProtKB-KW"/>
</dbReference>
<dbReference type="CDD" id="cd18030">
    <property type="entry name" value="DEXHc_RE_I_HsdR"/>
    <property type="match status" value="1"/>
</dbReference>
<dbReference type="Pfam" id="PF22679">
    <property type="entry name" value="T1R_D3-like"/>
    <property type="match status" value="1"/>
</dbReference>